<evidence type="ECO:0000313" key="1">
    <source>
        <dbReference type="EMBL" id="PKY59865.1"/>
    </source>
</evidence>
<dbReference type="VEuPathDB" id="FungiDB:RhiirA1_529820"/>
<dbReference type="Proteomes" id="UP000234323">
    <property type="component" value="Unassembled WGS sequence"/>
</dbReference>
<evidence type="ECO:0000313" key="2">
    <source>
        <dbReference type="Proteomes" id="UP000234323"/>
    </source>
</evidence>
<accession>A0A2I1HLV8</accession>
<dbReference type="EMBL" id="LLXI01003814">
    <property type="protein sequence ID" value="PKY59865.1"/>
    <property type="molecule type" value="Genomic_DNA"/>
</dbReference>
<comment type="caution">
    <text evidence="1">The sequence shown here is derived from an EMBL/GenBank/DDBJ whole genome shotgun (WGS) entry which is preliminary data.</text>
</comment>
<dbReference type="VEuPathDB" id="FungiDB:FUN_015365"/>
<dbReference type="AlphaFoldDB" id="A0A2I1HLV8"/>
<name>A0A2I1HLV8_9GLOM</name>
<keyword evidence="2" id="KW-1185">Reference proteome</keyword>
<sequence>MVNIHYILRWNGISIEQSPRKFISQLSKVHGFEKFFNLAQNIKYRRNSIDWKLSFNILSGSEASNTTTFRSSDVKAQKLKFLLKELLTTEQIKKSIPEIYDYWLYPSCNNEKETFGHIWSCICHVNTLYNILLSLINSKITQTCDKVSIDDIKSIEDIWICPQNNLYLTYIDFIKGFIPLSLTNFLTTLPINNKDVYGIIAELHDYIYNNVMERI</sequence>
<proteinExistence type="predicted"/>
<protein>
    <submittedName>
        <fullName evidence="1">Uncharacterized protein</fullName>
    </submittedName>
</protein>
<reference evidence="1 2" key="1">
    <citation type="submission" date="2015-10" db="EMBL/GenBank/DDBJ databases">
        <title>Genome analyses suggest a sexual origin of heterokaryosis in a supposedly ancient asexual fungus.</title>
        <authorList>
            <person name="Ropars J."/>
            <person name="Sedzielewska K."/>
            <person name="Noel J."/>
            <person name="Charron P."/>
            <person name="Farinelli L."/>
            <person name="Marton T."/>
            <person name="Kruger M."/>
            <person name="Pelin A."/>
            <person name="Brachmann A."/>
            <person name="Corradi N."/>
        </authorList>
    </citation>
    <scope>NUCLEOTIDE SEQUENCE [LARGE SCALE GENOMIC DNA]</scope>
    <source>
        <strain evidence="1 2">A4</strain>
    </source>
</reference>
<organism evidence="1 2">
    <name type="scientific">Rhizophagus irregularis</name>
    <dbReference type="NCBI Taxonomy" id="588596"/>
    <lineage>
        <taxon>Eukaryota</taxon>
        <taxon>Fungi</taxon>
        <taxon>Fungi incertae sedis</taxon>
        <taxon>Mucoromycota</taxon>
        <taxon>Glomeromycotina</taxon>
        <taxon>Glomeromycetes</taxon>
        <taxon>Glomerales</taxon>
        <taxon>Glomeraceae</taxon>
        <taxon>Rhizophagus</taxon>
    </lineage>
</organism>
<gene>
    <name evidence="1" type="ORF">RhiirA4_430719</name>
</gene>
<dbReference type="VEuPathDB" id="FungiDB:RhiirFUN_011162"/>